<accession>A0A1L3SSC5</accession>
<dbReference type="CDD" id="cd13602">
    <property type="entry name" value="PBP2_TRAP_BpDctp6_7"/>
    <property type="match status" value="1"/>
</dbReference>
<dbReference type="NCBIfam" id="NF037995">
    <property type="entry name" value="TRAP_S1"/>
    <property type="match status" value="1"/>
</dbReference>
<dbReference type="GO" id="GO:0055085">
    <property type="term" value="P:transmembrane transport"/>
    <property type="evidence" value="ECO:0007669"/>
    <property type="project" value="InterPro"/>
</dbReference>
<protein>
    <recommendedName>
        <fullName evidence="5">TRAP-type C4-dicarboxylate transport system substrate-binding protein</fullName>
    </recommendedName>
</protein>
<gene>
    <name evidence="3" type="ORF">BSQ44_13825</name>
</gene>
<dbReference type="KEGG" id="meso:BSQ44_13825"/>
<dbReference type="Proteomes" id="UP000182840">
    <property type="component" value="Chromosome"/>
</dbReference>
<dbReference type="PANTHER" id="PTHR33376">
    <property type="match status" value="1"/>
</dbReference>
<proteinExistence type="predicted"/>
<dbReference type="AlphaFoldDB" id="A0A1L3SSC5"/>
<evidence type="ECO:0008006" key="5">
    <source>
        <dbReference type="Google" id="ProtNLM"/>
    </source>
</evidence>
<name>A0A1L3SSC5_9HYPH</name>
<evidence type="ECO:0000256" key="1">
    <source>
        <dbReference type="ARBA" id="ARBA00022729"/>
    </source>
</evidence>
<organism evidence="3 4">
    <name type="scientific">Aquibium oceanicum</name>
    <dbReference type="NCBI Taxonomy" id="1670800"/>
    <lineage>
        <taxon>Bacteria</taxon>
        <taxon>Pseudomonadati</taxon>
        <taxon>Pseudomonadota</taxon>
        <taxon>Alphaproteobacteria</taxon>
        <taxon>Hyphomicrobiales</taxon>
        <taxon>Phyllobacteriaceae</taxon>
        <taxon>Aquibium</taxon>
    </lineage>
</organism>
<dbReference type="EMBL" id="CP018171">
    <property type="protein sequence ID" value="APH72317.1"/>
    <property type="molecule type" value="Genomic_DNA"/>
</dbReference>
<sequence>MEHMKTRMRHLIAASVIGIVAASAAHAQDNPTLSGEGDKFTLKTVTQTLPTLTQYTKVEMPIYKQVPDWTNGRVAVEPSTWAEYGVQAADILNLVRQGQVDVGAAPLAQVSGQVPFLEIADLAGLSPDVKTARSVADAVIDASNTELEKFGIRMIGTYPFPANIMFCKDEVDSLADLEGHKVRTFSPSQNDLVQSLGGQTVSIGFPEVYGALERGVADCAVTAALSGNAAKWFEVTNSMLNIPVSWGTGGYYVSLDWWNGLAPDVQTFVGDLYAKIEDEQWALAAAGTADGVACNSGDEANCKIGQLVSAEQAMSVVTPSEEDMAKLRQTLTDVVIPAWVARCGEDCAAKFDEILGPVTGLSASTN</sequence>
<keyword evidence="4" id="KW-1185">Reference proteome</keyword>
<dbReference type="Gene3D" id="3.40.190.170">
    <property type="entry name" value="Bacterial extracellular solute-binding protein, family 7"/>
    <property type="match status" value="1"/>
</dbReference>
<evidence type="ECO:0000256" key="2">
    <source>
        <dbReference type="SAM" id="SignalP"/>
    </source>
</evidence>
<dbReference type="PANTHER" id="PTHR33376:SF4">
    <property type="entry name" value="SIALIC ACID-BINDING PERIPLASMIC PROTEIN SIAP"/>
    <property type="match status" value="1"/>
</dbReference>
<feature type="chain" id="PRO_5012340347" description="TRAP-type C4-dicarboxylate transport system substrate-binding protein" evidence="2">
    <location>
        <begin position="28"/>
        <end position="366"/>
    </location>
</feature>
<keyword evidence="1 2" id="KW-0732">Signal</keyword>
<reference evidence="4" key="1">
    <citation type="submission" date="2016-11" db="EMBL/GenBank/DDBJ databases">
        <title>Mesorhizobium oceanicum sp. nov., isolated from deep seawater in South China Sea.</title>
        <authorList>
            <person name="Fu G.-Y."/>
        </authorList>
    </citation>
    <scope>NUCLEOTIDE SEQUENCE [LARGE SCALE GENOMIC DNA]</scope>
    <source>
        <strain evidence="4">B7</strain>
    </source>
</reference>
<dbReference type="STRING" id="1670800.BSQ44_13825"/>
<evidence type="ECO:0000313" key="3">
    <source>
        <dbReference type="EMBL" id="APH72317.1"/>
    </source>
</evidence>
<evidence type="ECO:0000313" key="4">
    <source>
        <dbReference type="Proteomes" id="UP000182840"/>
    </source>
</evidence>
<dbReference type="InterPro" id="IPR038404">
    <property type="entry name" value="TRAP_DctP_sf"/>
</dbReference>
<dbReference type="Pfam" id="PF03480">
    <property type="entry name" value="DctP"/>
    <property type="match status" value="1"/>
</dbReference>
<dbReference type="InterPro" id="IPR018389">
    <property type="entry name" value="DctP_fam"/>
</dbReference>
<feature type="signal peptide" evidence="2">
    <location>
        <begin position="1"/>
        <end position="27"/>
    </location>
</feature>